<accession>A0ABT6WP71</accession>
<dbReference type="InterPro" id="IPR008928">
    <property type="entry name" value="6-hairpin_glycosidase_sf"/>
</dbReference>
<dbReference type="SUPFAM" id="SSF48208">
    <property type="entry name" value="Six-hairpin glycosidases"/>
    <property type="match status" value="1"/>
</dbReference>
<evidence type="ECO:0000259" key="2">
    <source>
        <dbReference type="Pfam" id="PF06202"/>
    </source>
</evidence>
<feature type="region of interest" description="Disordered" evidence="1">
    <location>
        <begin position="400"/>
        <end position="466"/>
    </location>
</feature>
<feature type="domain" description="Glycogen debranching enzyme C-terminal" evidence="2">
    <location>
        <begin position="270"/>
        <end position="398"/>
    </location>
</feature>
<dbReference type="Pfam" id="PF06202">
    <property type="entry name" value="GDE_C"/>
    <property type="match status" value="2"/>
</dbReference>
<dbReference type="Pfam" id="PF12439">
    <property type="entry name" value="GDE_N"/>
    <property type="match status" value="1"/>
</dbReference>
<evidence type="ECO:0000313" key="4">
    <source>
        <dbReference type="EMBL" id="MDI6101528.1"/>
    </source>
</evidence>
<evidence type="ECO:0000313" key="5">
    <source>
        <dbReference type="Proteomes" id="UP001241758"/>
    </source>
</evidence>
<comment type="caution">
    <text evidence="4">The sequence shown here is derived from an EMBL/GenBank/DDBJ whole genome shotgun (WGS) entry which is preliminary data.</text>
</comment>
<dbReference type="PANTHER" id="PTHR10569">
    <property type="entry name" value="GLYCOGEN DEBRANCHING ENZYME"/>
    <property type="match status" value="1"/>
</dbReference>
<feature type="domain" description="Glycogen debranching enzyme bacterial and archaeal type N-terminal" evidence="3">
    <location>
        <begin position="25"/>
        <end position="215"/>
    </location>
</feature>
<feature type="domain" description="Glycogen debranching enzyme C-terminal" evidence="2">
    <location>
        <begin position="459"/>
        <end position="675"/>
    </location>
</feature>
<dbReference type="InterPro" id="IPR024742">
    <property type="entry name" value="Glycogen_debranch_N"/>
</dbReference>
<evidence type="ECO:0000256" key="1">
    <source>
        <dbReference type="SAM" id="MobiDB-lite"/>
    </source>
</evidence>
<dbReference type="PANTHER" id="PTHR10569:SF2">
    <property type="entry name" value="GLYCOGEN DEBRANCHING ENZYME"/>
    <property type="match status" value="1"/>
</dbReference>
<evidence type="ECO:0000259" key="3">
    <source>
        <dbReference type="Pfam" id="PF12439"/>
    </source>
</evidence>
<dbReference type="Proteomes" id="UP001241758">
    <property type="component" value="Unassembled WGS sequence"/>
</dbReference>
<gene>
    <name evidence="4" type="ORF">QLQ12_23190</name>
</gene>
<reference evidence="4 5" key="1">
    <citation type="submission" date="2023-05" db="EMBL/GenBank/DDBJ databases">
        <title>Actinoplanes sp. NEAU-A12 genome sequencing.</title>
        <authorList>
            <person name="Wang Z.-S."/>
        </authorList>
    </citation>
    <scope>NUCLEOTIDE SEQUENCE [LARGE SCALE GENOMIC DNA]</scope>
    <source>
        <strain evidence="4 5">NEAU-A12</strain>
    </source>
</reference>
<dbReference type="RefSeq" id="WP_282762420.1">
    <property type="nucleotide sequence ID" value="NZ_JASCTH010000015.1"/>
</dbReference>
<keyword evidence="5" id="KW-1185">Reference proteome</keyword>
<sequence length="682" mass="71848">MPRSDPIIFGPQICGSLAHDAGRGREWLVTDGLGGYASGTVSNLRTRREHALLTVLDHVGLATLDLTVTLPSGSKVPLYTHVWASGAIEPSGHRHLETFTLQQGLPRWRWRIGDVVIERELAMRHGHPSLAVVYRVVSAPGPIGLAVAAMCTWRTSHTTRRATGPGLIAEQAAGGVIIDGAYRLHGPGWQPAGSWHLDVRTDDAVEDLWHAGTFCRQAGPGGTLEISAWAGRIDQIPPPPPVVIAAERERAHRLVTLSKAEGYAETLVLAADKFIVRAADGPDVVAGYPGQGRWAGDTMAAYEGLFLDTGRVDEGRELLIARTRAAARDLRTPPAPWLRHDPLDAPLWLVHAVDRHVSRTGDGALAAKLAAPLGRLLRHHLGGAGPLAVDPADGLLRLSAPPGAGSAVTSPGVPDQPSAGAPDQPFPGAPDQPSTGGPGQPFPGAPDQPSTGGPGQPSAGASDWSEAPRIGKPVEINALWVNALAAMCDLLAEAGRDDAEPRARHTLARASFVARFPAPEGWLYDVIEGPATTYPLGAGAHHDDPSLRPHQLLAWSLPHAPMRGHGGAAVRAAGEALLTPLGPRTLAPGEYGYQSHQPGALDMAHHQGTVWTWLIGPYADARAAVGLPVEGLLTALDAHLSEWGAGSISETAEGDAPHRATGVPFSARSVAEVLRIKQRYMP</sequence>
<dbReference type="Gene3D" id="1.50.10.10">
    <property type="match status" value="1"/>
</dbReference>
<dbReference type="InterPro" id="IPR010401">
    <property type="entry name" value="AGL/Gdb1"/>
</dbReference>
<name>A0ABT6WP71_9ACTN</name>
<protein>
    <submittedName>
        <fullName evidence="4">Amylo-alpha-1,6-glucosidase</fullName>
    </submittedName>
</protein>
<dbReference type="InterPro" id="IPR032790">
    <property type="entry name" value="GDE_C"/>
</dbReference>
<organism evidence="4 5">
    <name type="scientific">Actinoplanes sandaracinus</name>
    <dbReference type="NCBI Taxonomy" id="3045177"/>
    <lineage>
        <taxon>Bacteria</taxon>
        <taxon>Bacillati</taxon>
        <taxon>Actinomycetota</taxon>
        <taxon>Actinomycetes</taxon>
        <taxon>Micromonosporales</taxon>
        <taxon>Micromonosporaceae</taxon>
        <taxon>Actinoplanes</taxon>
    </lineage>
</organism>
<dbReference type="InterPro" id="IPR012341">
    <property type="entry name" value="6hp_glycosidase-like_sf"/>
</dbReference>
<dbReference type="EMBL" id="JASCTH010000015">
    <property type="protein sequence ID" value="MDI6101528.1"/>
    <property type="molecule type" value="Genomic_DNA"/>
</dbReference>
<proteinExistence type="predicted"/>